<accession>A0A9D4T0U8</accession>
<dbReference type="InterPro" id="IPR002433">
    <property type="entry name" value="Orn_de-COase"/>
</dbReference>
<evidence type="ECO:0000256" key="1">
    <source>
        <dbReference type="ARBA" id="ARBA00001933"/>
    </source>
</evidence>
<reference evidence="8" key="1">
    <citation type="journal article" date="2020" name="Cell">
        <title>Large-Scale Comparative Analyses of Tick Genomes Elucidate Their Genetic Diversity and Vector Capacities.</title>
        <authorList>
            <consortium name="Tick Genome and Microbiome Consortium (TIGMIC)"/>
            <person name="Jia N."/>
            <person name="Wang J."/>
            <person name="Shi W."/>
            <person name="Du L."/>
            <person name="Sun Y."/>
            <person name="Zhan W."/>
            <person name="Jiang J.F."/>
            <person name="Wang Q."/>
            <person name="Zhang B."/>
            <person name="Ji P."/>
            <person name="Bell-Sakyi L."/>
            <person name="Cui X.M."/>
            <person name="Yuan T.T."/>
            <person name="Jiang B.G."/>
            <person name="Yang W.F."/>
            <person name="Lam T.T."/>
            <person name="Chang Q.C."/>
            <person name="Ding S.J."/>
            <person name="Wang X.J."/>
            <person name="Zhu J.G."/>
            <person name="Ruan X.D."/>
            <person name="Zhao L."/>
            <person name="Wei J.T."/>
            <person name="Ye R.Z."/>
            <person name="Que T.C."/>
            <person name="Du C.H."/>
            <person name="Zhou Y.H."/>
            <person name="Cheng J.X."/>
            <person name="Dai P.F."/>
            <person name="Guo W.B."/>
            <person name="Han X.H."/>
            <person name="Huang E.J."/>
            <person name="Li L.F."/>
            <person name="Wei W."/>
            <person name="Gao Y.C."/>
            <person name="Liu J.Z."/>
            <person name="Shao H.Z."/>
            <person name="Wang X."/>
            <person name="Wang C.C."/>
            <person name="Yang T.C."/>
            <person name="Huo Q.B."/>
            <person name="Li W."/>
            <person name="Chen H.Y."/>
            <person name="Chen S.E."/>
            <person name="Zhou L.G."/>
            <person name="Ni X.B."/>
            <person name="Tian J.H."/>
            <person name="Sheng Y."/>
            <person name="Liu T."/>
            <person name="Pan Y.S."/>
            <person name="Xia L.Y."/>
            <person name="Li J."/>
            <person name="Zhao F."/>
            <person name="Cao W.C."/>
        </authorList>
    </citation>
    <scope>NUCLEOTIDE SEQUENCE</scope>
    <source>
        <strain evidence="8">Rsan-2018</strain>
    </source>
</reference>
<proteinExistence type="inferred from homology"/>
<dbReference type="InterPro" id="IPR022657">
    <property type="entry name" value="De-COase2_CS"/>
</dbReference>
<dbReference type="EMBL" id="JABSTV010001249">
    <property type="protein sequence ID" value="KAH7962593.1"/>
    <property type="molecule type" value="Genomic_DNA"/>
</dbReference>
<dbReference type="Gene3D" id="2.40.37.10">
    <property type="entry name" value="Lyase, Ornithine Decarboxylase, Chain A, domain 1"/>
    <property type="match status" value="1"/>
</dbReference>
<dbReference type="PANTHER" id="PTHR11482:SF6">
    <property type="entry name" value="ORNITHINE DECARBOXYLASE 1-RELATED"/>
    <property type="match status" value="1"/>
</dbReference>
<comment type="similarity">
    <text evidence="2 5">Belongs to the Orn/Lys/Arg decarboxylase class-II family.</text>
</comment>
<protein>
    <recommendedName>
        <fullName evidence="10">Ornithine decarboxylase</fullName>
    </recommendedName>
</protein>
<dbReference type="InterPro" id="IPR022643">
    <property type="entry name" value="De-COase2_C"/>
</dbReference>
<dbReference type="InterPro" id="IPR029066">
    <property type="entry name" value="PLP-binding_barrel"/>
</dbReference>
<evidence type="ECO:0000256" key="4">
    <source>
        <dbReference type="ARBA" id="ARBA00023239"/>
    </source>
</evidence>
<dbReference type="SUPFAM" id="SSF50621">
    <property type="entry name" value="Alanine racemase C-terminal domain-like"/>
    <property type="match status" value="1"/>
</dbReference>
<evidence type="ECO:0000313" key="9">
    <source>
        <dbReference type="Proteomes" id="UP000821837"/>
    </source>
</evidence>
<comment type="caution">
    <text evidence="8">The sequence shown here is derived from an EMBL/GenBank/DDBJ whole genome shotgun (WGS) entry which is preliminary data.</text>
</comment>
<evidence type="ECO:0000256" key="2">
    <source>
        <dbReference type="ARBA" id="ARBA00008872"/>
    </source>
</evidence>
<dbReference type="InterPro" id="IPR022644">
    <property type="entry name" value="De-COase2_N"/>
</dbReference>
<evidence type="ECO:0000256" key="5">
    <source>
        <dbReference type="RuleBase" id="RU003737"/>
    </source>
</evidence>
<evidence type="ECO:0000259" key="7">
    <source>
        <dbReference type="Pfam" id="PF02784"/>
    </source>
</evidence>
<gene>
    <name evidence="8" type="ORF">HPB52_017096</name>
</gene>
<evidence type="ECO:0000259" key="6">
    <source>
        <dbReference type="Pfam" id="PF00278"/>
    </source>
</evidence>
<keyword evidence="9" id="KW-1185">Reference proteome</keyword>
<dbReference type="AlphaFoldDB" id="A0A9D4T0U8"/>
<dbReference type="InterPro" id="IPR000183">
    <property type="entry name" value="Orn/DAP/Arg_de-COase"/>
</dbReference>
<feature type="domain" description="Orn/DAP/Arg decarboxylase 2 N-terminal" evidence="7">
    <location>
        <begin position="1"/>
        <end position="56"/>
    </location>
</feature>
<evidence type="ECO:0000313" key="8">
    <source>
        <dbReference type="EMBL" id="KAH7962593.1"/>
    </source>
</evidence>
<organism evidence="8 9">
    <name type="scientific">Rhipicephalus sanguineus</name>
    <name type="common">Brown dog tick</name>
    <name type="synonym">Ixodes sanguineus</name>
    <dbReference type="NCBI Taxonomy" id="34632"/>
    <lineage>
        <taxon>Eukaryota</taxon>
        <taxon>Metazoa</taxon>
        <taxon>Ecdysozoa</taxon>
        <taxon>Arthropoda</taxon>
        <taxon>Chelicerata</taxon>
        <taxon>Arachnida</taxon>
        <taxon>Acari</taxon>
        <taxon>Parasitiformes</taxon>
        <taxon>Ixodida</taxon>
        <taxon>Ixodoidea</taxon>
        <taxon>Ixodidae</taxon>
        <taxon>Rhipicephalinae</taxon>
        <taxon>Rhipicephalus</taxon>
        <taxon>Rhipicephalus</taxon>
    </lineage>
</organism>
<dbReference type="GO" id="GO:0005737">
    <property type="term" value="C:cytoplasm"/>
    <property type="evidence" value="ECO:0007669"/>
    <property type="project" value="TreeGrafter"/>
</dbReference>
<dbReference type="Pfam" id="PF02784">
    <property type="entry name" value="Orn_Arg_deC_N"/>
    <property type="match status" value="1"/>
</dbReference>
<keyword evidence="4" id="KW-0456">Lyase</keyword>
<dbReference type="InterPro" id="IPR009006">
    <property type="entry name" value="Ala_racemase/Decarboxylase_C"/>
</dbReference>
<evidence type="ECO:0000256" key="3">
    <source>
        <dbReference type="ARBA" id="ARBA00022898"/>
    </source>
</evidence>
<dbReference type="GO" id="GO:0033387">
    <property type="term" value="P:putrescine biosynthetic process from arginine, via ornithine"/>
    <property type="evidence" value="ECO:0007669"/>
    <property type="project" value="TreeGrafter"/>
</dbReference>
<dbReference type="OrthoDB" id="5034579at2759"/>
<reference evidence="8" key="2">
    <citation type="submission" date="2021-09" db="EMBL/GenBank/DDBJ databases">
        <authorList>
            <person name="Jia N."/>
            <person name="Wang J."/>
            <person name="Shi W."/>
            <person name="Du L."/>
            <person name="Sun Y."/>
            <person name="Zhan W."/>
            <person name="Jiang J."/>
            <person name="Wang Q."/>
            <person name="Zhang B."/>
            <person name="Ji P."/>
            <person name="Sakyi L.B."/>
            <person name="Cui X."/>
            <person name="Yuan T."/>
            <person name="Jiang B."/>
            <person name="Yang W."/>
            <person name="Lam T.T.-Y."/>
            <person name="Chang Q."/>
            <person name="Ding S."/>
            <person name="Wang X."/>
            <person name="Zhu J."/>
            <person name="Ruan X."/>
            <person name="Zhao L."/>
            <person name="Wei J."/>
            <person name="Que T."/>
            <person name="Du C."/>
            <person name="Cheng J."/>
            <person name="Dai P."/>
            <person name="Han X."/>
            <person name="Huang E."/>
            <person name="Gao Y."/>
            <person name="Liu J."/>
            <person name="Shao H."/>
            <person name="Ye R."/>
            <person name="Li L."/>
            <person name="Wei W."/>
            <person name="Wang X."/>
            <person name="Wang C."/>
            <person name="Huo Q."/>
            <person name="Li W."/>
            <person name="Guo W."/>
            <person name="Chen H."/>
            <person name="Chen S."/>
            <person name="Zhou L."/>
            <person name="Zhou L."/>
            <person name="Ni X."/>
            <person name="Tian J."/>
            <person name="Zhou Y."/>
            <person name="Sheng Y."/>
            <person name="Liu T."/>
            <person name="Pan Y."/>
            <person name="Xia L."/>
            <person name="Li J."/>
            <person name="Zhao F."/>
            <person name="Cao W."/>
        </authorList>
    </citation>
    <scope>NUCLEOTIDE SEQUENCE</scope>
    <source>
        <strain evidence="8">Rsan-2018</strain>
        <tissue evidence="8">Larvae</tissue>
    </source>
</reference>
<evidence type="ECO:0008006" key="10">
    <source>
        <dbReference type="Google" id="ProtNLM"/>
    </source>
</evidence>
<dbReference type="VEuPathDB" id="VectorBase:RSAN_045735"/>
<dbReference type="PRINTS" id="PR01179">
    <property type="entry name" value="ODADCRBXLASE"/>
</dbReference>
<dbReference type="Pfam" id="PF00278">
    <property type="entry name" value="Orn_DAP_Arg_deC"/>
    <property type="match status" value="1"/>
</dbReference>
<comment type="cofactor">
    <cofactor evidence="1">
        <name>pyridoxal 5'-phosphate</name>
        <dbReference type="ChEBI" id="CHEBI:597326"/>
    </cofactor>
</comment>
<name>A0A9D4T0U8_RHISA</name>
<dbReference type="GO" id="GO:0004586">
    <property type="term" value="F:ornithine decarboxylase activity"/>
    <property type="evidence" value="ECO:0007669"/>
    <property type="project" value="TreeGrafter"/>
</dbReference>
<dbReference type="Gene3D" id="3.20.20.10">
    <property type="entry name" value="Alanine racemase"/>
    <property type="match status" value="1"/>
</dbReference>
<keyword evidence="3" id="KW-0663">Pyridoxal phosphate</keyword>
<dbReference type="PANTHER" id="PTHR11482">
    <property type="entry name" value="ARGININE/DIAMINOPIMELATE/ORNITHINE DECARBOXYLASE"/>
    <property type="match status" value="1"/>
</dbReference>
<feature type="domain" description="Orn/DAP/Arg decarboxylase 2 C-terminal" evidence="6">
    <location>
        <begin position="58"/>
        <end position="157"/>
    </location>
</feature>
<dbReference type="Proteomes" id="UP000821837">
    <property type="component" value="Chromosome 3"/>
</dbReference>
<dbReference type="PROSITE" id="PS00879">
    <property type="entry name" value="ODR_DC_2_2"/>
    <property type="match status" value="1"/>
</dbReference>
<sequence length="236" mass="26577">MGIRMTVLDIGGGFPGGLRKRDKFFKVCESIRSATDLHFPASSGVKLIAEPGQFFITSCYALVVRVIGKRRRDLTVDGVNQPHQDVFINESKNNCVSRHLYDFLDVKYWPLEEPLHRPHDILTTVWGGTCDPVDCMEITKPFFDVNVGEWLLMDNVGAYALNNATGFNGSPFPAVHYIAPQDRVSFVRHIIDASPLRSGYSQPEGALKKALLDLWKEERERRNSWIITPSAQAKPC</sequence>